<dbReference type="InterPro" id="IPR036638">
    <property type="entry name" value="HLH_DNA-bd_sf"/>
</dbReference>
<keyword evidence="11" id="KW-1185">Reference proteome</keyword>
<keyword evidence="5" id="KW-0804">Transcription</keyword>
<dbReference type="PROSITE" id="PS50888">
    <property type="entry name" value="BHLH"/>
    <property type="match status" value="1"/>
</dbReference>
<evidence type="ECO:0000256" key="6">
    <source>
        <dbReference type="ARBA" id="ARBA00023242"/>
    </source>
</evidence>
<evidence type="ECO:0000256" key="1">
    <source>
        <dbReference type="ARBA" id="ARBA00004123"/>
    </source>
</evidence>
<keyword evidence="6" id="KW-0539">Nucleus</keyword>
<organism evidence="10 11">
    <name type="scientific">Caenorhabditis bovis</name>
    <dbReference type="NCBI Taxonomy" id="2654633"/>
    <lineage>
        <taxon>Eukaryota</taxon>
        <taxon>Metazoa</taxon>
        <taxon>Ecdysozoa</taxon>
        <taxon>Nematoda</taxon>
        <taxon>Chromadorea</taxon>
        <taxon>Rhabditida</taxon>
        <taxon>Rhabditina</taxon>
        <taxon>Rhabditomorpha</taxon>
        <taxon>Rhabditoidea</taxon>
        <taxon>Rhabditidae</taxon>
        <taxon>Peloderinae</taxon>
        <taxon>Caenorhabditis</taxon>
    </lineage>
</organism>
<comment type="subcellular location">
    <subcellularLocation>
        <location evidence="1">Nucleus</location>
    </subcellularLocation>
</comment>
<proteinExistence type="inferred from homology"/>
<dbReference type="CDD" id="cd11397">
    <property type="entry name" value="bHLHzip_MITF_like"/>
    <property type="match status" value="1"/>
</dbReference>
<evidence type="ECO:0000256" key="7">
    <source>
        <dbReference type="SAM" id="Coils"/>
    </source>
</evidence>
<keyword evidence="7" id="KW-0175">Coiled coil</keyword>
<dbReference type="GO" id="GO:0000981">
    <property type="term" value="F:DNA-binding transcription factor activity, RNA polymerase II-specific"/>
    <property type="evidence" value="ECO:0007669"/>
    <property type="project" value="TreeGrafter"/>
</dbReference>
<dbReference type="Proteomes" id="UP000494206">
    <property type="component" value="Unassembled WGS sequence"/>
</dbReference>
<dbReference type="GO" id="GO:0046983">
    <property type="term" value="F:protein dimerization activity"/>
    <property type="evidence" value="ECO:0007669"/>
    <property type="project" value="InterPro"/>
</dbReference>
<feature type="coiled-coil region" evidence="7">
    <location>
        <begin position="312"/>
        <end position="339"/>
    </location>
</feature>
<dbReference type="EMBL" id="CADEPM010000008">
    <property type="protein sequence ID" value="CAB3409323.1"/>
    <property type="molecule type" value="Genomic_DNA"/>
</dbReference>
<dbReference type="SUPFAM" id="SSF47459">
    <property type="entry name" value="HLH, helix-loop-helix DNA-binding domain"/>
    <property type="match status" value="1"/>
</dbReference>
<dbReference type="PANTHER" id="PTHR45776">
    <property type="entry name" value="MIP04163P"/>
    <property type="match status" value="1"/>
</dbReference>
<reference evidence="10 11" key="1">
    <citation type="submission" date="2020-04" db="EMBL/GenBank/DDBJ databases">
        <authorList>
            <person name="Laetsch R D."/>
            <person name="Stevens L."/>
            <person name="Kumar S."/>
            <person name="Blaxter L. M."/>
        </authorList>
    </citation>
    <scope>NUCLEOTIDE SEQUENCE [LARGE SCALE GENOMIC DNA]</scope>
</reference>
<keyword evidence="4" id="KW-0238">DNA-binding</keyword>
<feature type="compositionally biased region" description="Polar residues" evidence="8">
    <location>
        <begin position="154"/>
        <end position="179"/>
    </location>
</feature>
<dbReference type="AlphaFoldDB" id="A0A8S1F9L3"/>
<protein>
    <recommendedName>
        <fullName evidence="9">BHLH domain-containing protein</fullName>
    </recommendedName>
</protein>
<evidence type="ECO:0000256" key="4">
    <source>
        <dbReference type="ARBA" id="ARBA00023125"/>
    </source>
</evidence>
<dbReference type="InterPro" id="IPR011598">
    <property type="entry name" value="bHLH_dom"/>
</dbReference>
<comment type="similarity">
    <text evidence="2">Belongs to the MiT/TFE family.</text>
</comment>
<evidence type="ECO:0000313" key="10">
    <source>
        <dbReference type="EMBL" id="CAB3409323.1"/>
    </source>
</evidence>
<dbReference type="GO" id="GO:0000978">
    <property type="term" value="F:RNA polymerase II cis-regulatory region sequence-specific DNA binding"/>
    <property type="evidence" value="ECO:0007669"/>
    <property type="project" value="TreeGrafter"/>
</dbReference>
<dbReference type="Pfam" id="PF00010">
    <property type="entry name" value="HLH"/>
    <property type="match status" value="1"/>
</dbReference>
<evidence type="ECO:0000256" key="2">
    <source>
        <dbReference type="ARBA" id="ARBA00008289"/>
    </source>
</evidence>
<evidence type="ECO:0000256" key="3">
    <source>
        <dbReference type="ARBA" id="ARBA00023015"/>
    </source>
</evidence>
<feature type="compositionally biased region" description="Low complexity" evidence="8">
    <location>
        <begin position="182"/>
        <end position="201"/>
    </location>
</feature>
<gene>
    <name evidence="10" type="ORF">CBOVIS_LOCUS10988</name>
</gene>
<dbReference type="Gene3D" id="4.10.280.10">
    <property type="entry name" value="Helix-loop-helix DNA-binding domain"/>
    <property type="match status" value="1"/>
</dbReference>
<evidence type="ECO:0000259" key="9">
    <source>
        <dbReference type="PROSITE" id="PS50888"/>
    </source>
</evidence>
<name>A0A8S1F9L3_9PELO</name>
<feature type="domain" description="BHLH" evidence="9">
    <location>
        <begin position="245"/>
        <end position="298"/>
    </location>
</feature>
<keyword evidence="3" id="KW-0805">Transcription regulation</keyword>
<dbReference type="GO" id="GO:0005634">
    <property type="term" value="C:nucleus"/>
    <property type="evidence" value="ECO:0007669"/>
    <property type="project" value="UniProtKB-SubCell"/>
</dbReference>
<feature type="compositionally biased region" description="Low complexity" evidence="8">
    <location>
        <begin position="494"/>
        <end position="509"/>
    </location>
</feature>
<dbReference type="SMART" id="SM00353">
    <property type="entry name" value="HLH"/>
    <property type="match status" value="1"/>
</dbReference>
<dbReference type="OrthoDB" id="6242697at2759"/>
<comment type="caution">
    <text evidence="10">The sequence shown here is derived from an EMBL/GenBank/DDBJ whole genome shotgun (WGS) entry which is preliminary data.</text>
</comment>
<feature type="region of interest" description="Disordered" evidence="8">
    <location>
        <begin position="465"/>
        <end position="509"/>
    </location>
</feature>
<evidence type="ECO:0000313" key="11">
    <source>
        <dbReference type="Proteomes" id="UP000494206"/>
    </source>
</evidence>
<accession>A0A8S1F9L3</accession>
<evidence type="ECO:0000256" key="5">
    <source>
        <dbReference type="ARBA" id="ARBA00023163"/>
    </source>
</evidence>
<sequence length="509" mass="55985">MMGSNAHEPVSVVVQQQQNQPNAASHRAIHRRGAPVRRRIMSTPAKWSAGDEQPRKVYSYVTVTRVGEKTPSPPLIKTTTTSPAATVKRATTGGPYRPVTIRKFVEKQRNSPPSDGSDKIRRFGESPTNGSFNNDLDEFIIDDILGWDDEQQRRTSGSNGTRPMSVGLSNETKPLSQMSMARPIPGSSRGSGHSGSPIGIPNAISNNFRHVVSSSAPTSSIDVEKMMGVTNGSSGDGEEYYRDRRKKDIHNMIERRRRYNINDRIKELGQMLPKASAEDMKLNKGTILKASCDYIRTLQKDREMMMKQHQNAKSLETAAKQYADRVKELEEMLARQGVQVPPSQLPPIPRLLDRPIKQEIEENPSPPTQTPTGSFISTSGFLSEVTNNTAAMQIASPHGDNRGNGAFSAQSDSFFSVGSASPPDYRTNWKMQQHNNFPDLMMDDINNMTGNGLLNGADPLISAAGAHPSPHFGQSQMSPDIQWDASGFSPEPTNGQQSGNNGYNQMDYS</sequence>
<feature type="region of interest" description="Disordered" evidence="8">
    <location>
        <begin position="151"/>
        <end position="202"/>
    </location>
</feature>
<feature type="region of interest" description="Disordered" evidence="8">
    <location>
        <begin position="103"/>
        <end position="135"/>
    </location>
</feature>
<dbReference type="PANTHER" id="PTHR45776:SF2">
    <property type="entry name" value="MIP04163P"/>
    <property type="match status" value="1"/>
</dbReference>
<evidence type="ECO:0000256" key="8">
    <source>
        <dbReference type="SAM" id="MobiDB-lite"/>
    </source>
</evidence>